<evidence type="ECO:0000256" key="1">
    <source>
        <dbReference type="ARBA" id="ARBA00022679"/>
    </source>
</evidence>
<feature type="domain" description="Signal transduction histidine kinase subgroup 3 dimerisation and phosphoacceptor" evidence="5">
    <location>
        <begin position="615"/>
        <end position="679"/>
    </location>
</feature>
<dbReference type="CDD" id="cd16917">
    <property type="entry name" value="HATPase_UhpB-NarQ-NarX-like"/>
    <property type="match status" value="1"/>
</dbReference>
<keyword evidence="2 6" id="KW-0418">Kinase</keyword>
<feature type="domain" description="Signal transduction histidine kinase subgroup 3 dimerisation and phosphoacceptor" evidence="5">
    <location>
        <begin position="233"/>
        <end position="299"/>
    </location>
</feature>
<feature type="transmembrane region" description="Helical" evidence="4">
    <location>
        <begin position="474"/>
        <end position="495"/>
    </location>
</feature>
<dbReference type="Proteomes" id="UP000199651">
    <property type="component" value="Unassembled WGS sequence"/>
</dbReference>
<feature type="transmembrane region" description="Helical" evidence="4">
    <location>
        <begin position="64"/>
        <end position="85"/>
    </location>
</feature>
<dbReference type="Gene3D" id="1.20.5.1930">
    <property type="match status" value="2"/>
</dbReference>
<dbReference type="AlphaFoldDB" id="A0A1H0W7F2"/>
<dbReference type="EMBL" id="FNJB01000018">
    <property type="protein sequence ID" value="SDP86493.1"/>
    <property type="molecule type" value="Genomic_DNA"/>
</dbReference>
<keyword evidence="3" id="KW-0902">Two-component regulatory system</keyword>
<keyword evidence="4" id="KW-0472">Membrane</keyword>
<keyword evidence="1" id="KW-0808">Transferase</keyword>
<feature type="transmembrane region" description="Helical" evidence="4">
    <location>
        <begin position="123"/>
        <end position="139"/>
    </location>
</feature>
<feature type="transmembrane region" description="Helical" evidence="4">
    <location>
        <begin position="191"/>
        <end position="209"/>
    </location>
</feature>
<dbReference type="SUPFAM" id="SSF55874">
    <property type="entry name" value="ATPase domain of HSP90 chaperone/DNA topoisomerase II/histidine kinase"/>
    <property type="match status" value="2"/>
</dbReference>
<dbReference type="STRING" id="504798.SAMN05421871_11744"/>
<feature type="transmembrane region" description="Helical" evidence="4">
    <location>
        <begin position="91"/>
        <end position="111"/>
    </location>
</feature>
<evidence type="ECO:0000256" key="3">
    <source>
        <dbReference type="ARBA" id="ARBA00023012"/>
    </source>
</evidence>
<evidence type="ECO:0000256" key="2">
    <source>
        <dbReference type="ARBA" id="ARBA00022777"/>
    </source>
</evidence>
<keyword evidence="4" id="KW-1133">Transmembrane helix</keyword>
<feature type="transmembrane region" description="Helical" evidence="4">
    <location>
        <begin position="442"/>
        <end position="467"/>
    </location>
</feature>
<dbReference type="GO" id="GO:0046983">
    <property type="term" value="F:protein dimerization activity"/>
    <property type="evidence" value="ECO:0007669"/>
    <property type="project" value="InterPro"/>
</dbReference>
<feature type="transmembrane region" description="Helical" evidence="4">
    <location>
        <begin position="541"/>
        <end position="561"/>
    </location>
</feature>
<dbReference type="InterPro" id="IPR036890">
    <property type="entry name" value="HATPase_C_sf"/>
</dbReference>
<keyword evidence="4" id="KW-0812">Transmembrane</keyword>
<feature type="transmembrane region" description="Helical" evidence="4">
    <location>
        <begin position="507"/>
        <end position="529"/>
    </location>
</feature>
<feature type="transmembrane region" description="Helical" evidence="4">
    <location>
        <begin position="573"/>
        <end position="594"/>
    </location>
</feature>
<dbReference type="GO" id="GO:0016020">
    <property type="term" value="C:membrane"/>
    <property type="evidence" value="ECO:0007669"/>
    <property type="project" value="InterPro"/>
</dbReference>
<gene>
    <name evidence="6" type="ORF">SAMN05192558_11844</name>
</gene>
<dbReference type="PANTHER" id="PTHR24421">
    <property type="entry name" value="NITRATE/NITRITE SENSOR PROTEIN NARX-RELATED"/>
    <property type="match status" value="1"/>
</dbReference>
<evidence type="ECO:0000259" key="5">
    <source>
        <dbReference type="Pfam" id="PF07730"/>
    </source>
</evidence>
<organism evidence="6 7">
    <name type="scientific">Actinokineospora alba</name>
    <dbReference type="NCBI Taxonomy" id="504798"/>
    <lineage>
        <taxon>Bacteria</taxon>
        <taxon>Bacillati</taxon>
        <taxon>Actinomycetota</taxon>
        <taxon>Actinomycetes</taxon>
        <taxon>Pseudonocardiales</taxon>
        <taxon>Pseudonocardiaceae</taxon>
        <taxon>Actinokineospora</taxon>
    </lineage>
</organism>
<evidence type="ECO:0000313" key="7">
    <source>
        <dbReference type="Proteomes" id="UP000199651"/>
    </source>
</evidence>
<evidence type="ECO:0000256" key="4">
    <source>
        <dbReference type="SAM" id="Phobius"/>
    </source>
</evidence>
<dbReference type="Gene3D" id="3.30.565.10">
    <property type="entry name" value="Histidine kinase-like ATPase, C-terminal domain"/>
    <property type="match status" value="2"/>
</dbReference>
<dbReference type="PANTHER" id="PTHR24421:SF63">
    <property type="entry name" value="SENSOR HISTIDINE KINASE DESK"/>
    <property type="match status" value="1"/>
</dbReference>
<dbReference type="GO" id="GO:0000155">
    <property type="term" value="F:phosphorelay sensor kinase activity"/>
    <property type="evidence" value="ECO:0007669"/>
    <property type="project" value="InterPro"/>
</dbReference>
<protein>
    <submittedName>
        <fullName evidence="6">Signal transduction histidine kinase</fullName>
    </submittedName>
</protein>
<dbReference type="InterPro" id="IPR011712">
    <property type="entry name" value="Sig_transdc_His_kin_sub3_dim/P"/>
</dbReference>
<evidence type="ECO:0000313" key="6">
    <source>
        <dbReference type="EMBL" id="SDP86493.1"/>
    </source>
</evidence>
<dbReference type="InterPro" id="IPR050482">
    <property type="entry name" value="Sensor_HK_TwoCompSys"/>
</dbReference>
<reference evidence="7" key="1">
    <citation type="submission" date="2016-10" db="EMBL/GenBank/DDBJ databases">
        <authorList>
            <person name="Varghese N."/>
            <person name="Submissions S."/>
        </authorList>
    </citation>
    <scope>NUCLEOTIDE SEQUENCE [LARGE SCALE GENOMIC DNA]</scope>
    <source>
        <strain evidence="7">IBRC-M 10655</strain>
    </source>
</reference>
<feature type="transmembrane region" description="Helical" evidence="4">
    <location>
        <begin position="151"/>
        <end position="179"/>
    </location>
</feature>
<proteinExistence type="predicted"/>
<dbReference type="Pfam" id="PF07730">
    <property type="entry name" value="HisKA_3"/>
    <property type="match status" value="2"/>
</dbReference>
<sequence length="802" mass="85915">MAPAKPLDCGPIELGWGRGSNQLNEGDTMHPVAVHEELPSGPKGSVGSGAEDDSYRMPLIAPRFARGITVVVICSLGMFAFLPIASSGVGASTVVRAVVYLLVIFALQLFYFNRAGDSARSPVGYAALAVQAYVSFVPLSEFGDPWLPMPLLLAATTLLVLPRVIAWVAVTAIIAIVVSKQWLLTGSWLDVAYLSVGFVGVTLYLYGLTRLGGLIADLHQARAELGKVAVARERTRFARDLHDLLGLSLAAIGPKGAIARRELRTDPERSRRELGEILAVARHALADVRLIASGYREMSLHEESRTVESLLAASNVDVRMELNHGELPVHLRSLIVSVLRAGVANVLDHTGVARCEIVLRQVGRTVTLDIIDDGMTGMCPLTPDADSGLENVVERVTALGGELVVGPDPDGRFGLHLTIPVSREHGDAKAEPDHQVEQIPRFASLFATGLMNVVFAGMALAALLHLLYLTRDAVVLTVSGLCMAGLAALQLLYVSKPGTRFTSPTRYLVIAAQAAMVYVPALLFPHAWISVPGMLAGTCLLVLRPVAAWIGFVAVVVSVPFAQADFHVDALSIAYNVGATMTTGLVTYGLTLMARSVWELRAARRTLAEAAVAEERMRFARDLHDLLGLSLSAITLKTELTQRLMKADPDRAATELMEIVEISRLALTDVRLVASGYRDLSLNEESRSAESVLAAADVDVRMDLHYGELPVEVRTVLATVLREGVTNVLRHSRGARCEITVRQHDNMVELEIVNDGVGVGDSGPGSGSGIRNLSDRVATVGGRLTAGLDSDGSFRLRALVPA</sequence>
<accession>A0A1H0W7F2</accession>
<keyword evidence="7" id="KW-1185">Reference proteome</keyword>
<name>A0A1H0W7F2_9PSEU</name>